<dbReference type="SUPFAM" id="SSF53756">
    <property type="entry name" value="UDP-Glycosyltransferase/glycogen phosphorylase"/>
    <property type="match status" value="1"/>
</dbReference>
<evidence type="ECO:0000256" key="11">
    <source>
        <dbReference type="ARBA" id="ARBA00023180"/>
    </source>
</evidence>
<evidence type="ECO:0000256" key="9">
    <source>
        <dbReference type="ARBA" id="ARBA00023034"/>
    </source>
</evidence>
<keyword evidence="11" id="KW-0325">Glycoprotein</keyword>
<keyword evidence="5 13" id="KW-0808">Transferase</keyword>
<evidence type="ECO:0000256" key="7">
    <source>
        <dbReference type="ARBA" id="ARBA00022968"/>
    </source>
</evidence>
<evidence type="ECO:0000256" key="4">
    <source>
        <dbReference type="ARBA" id="ARBA00022676"/>
    </source>
</evidence>
<protein>
    <recommendedName>
        <fullName evidence="13">Fucosyltransferase</fullName>
        <ecNumber evidence="13">2.4.1.-</ecNumber>
    </recommendedName>
</protein>
<keyword evidence="17" id="KW-1185">Reference proteome</keyword>
<accession>A0A8S0SHW5</accession>
<evidence type="ECO:0000256" key="14">
    <source>
        <dbReference type="SAM" id="MobiDB-lite"/>
    </source>
</evidence>
<comment type="caution">
    <text evidence="16">The sequence shown here is derived from an EMBL/GenBank/DDBJ whole genome shotgun (WGS) entry which is preliminary data.</text>
</comment>
<evidence type="ECO:0000256" key="10">
    <source>
        <dbReference type="ARBA" id="ARBA00023136"/>
    </source>
</evidence>
<dbReference type="AlphaFoldDB" id="A0A8S0SHW5"/>
<keyword evidence="12" id="KW-0961">Cell wall biogenesis/degradation</keyword>
<comment type="subcellular location">
    <subcellularLocation>
        <location evidence="1 13">Golgi apparatus</location>
        <location evidence="1 13">Golgi stack membrane</location>
        <topology evidence="1 13">Single-pass type II membrane protein</topology>
    </subcellularLocation>
</comment>
<evidence type="ECO:0000313" key="16">
    <source>
        <dbReference type="EMBL" id="CAA2991574.1"/>
    </source>
</evidence>
<keyword evidence="8" id="KW-1133">Transmembrane helix</keyword>
<dbReference type="GO" id="GO:0008417">
    <property type="term" value="F:fucosyltransferase activity"/>
    <property type="evidence" value="ECO:0007669"/>
    <property type="project" value="InterPro"/>
</dbReference>
<dbReference type="Proteomes" id="UP000594638">
    <property type="component" value="Unassembled WGS sequence"/>
</dbReference>
<dbReference type="EMBL" id="CACTIH010005426">
    <property type="protein sequence ID" value="CAA2991574.1"/>
    <property type="molecule type" value="Genomic_DNA"/>
</dbReference>
<keyword evidence="6 13" id="KW-0812">Transmembrane</keyword>
<dbReference type="GO" id="GO:0032580">
    <property type="term" value="C:Golgi cisterna membrane"/>
    <property type="evidence" value="ECO:0007669"/>
    <property type="project" value="UniProtKB-SubCell"/>
</dbReference>
<evidence type="ECO:0000256" key="12">
    <source>
        <dbReference type="ARBA" id="ARBA00023316"/>
    </source>
</evidence>
<dbReference type="Gramene" id="OE9A035902T1">
    <property type="protein sequence ID" value="OE9A035902C1"/>
    <property type="gene ID" value="OE9A035902"/>
</dbReference>
<feature type="region of interest" description="Disordered" evidence="14">
    <location>
        <begin position="1"/>
        <end position="27"/>
    </location>
</feature>
<comment type="similarity">
    <text evidence="3 13">Belongs to the glycosyltransferase 10 family.</text>
</comment>
<dbReference type="InterPro" id="IPR055270">
    <property type="entry name" value="Glyco_tran_10_C"/>
</dbReference>
<evidence type="ECO:0000256" key="1">
    <source>
        <dbReference type="ARBA" id="ARBA00004447"/>
    </source>
</evidence>
<feature type="compositionally biased region" description="Polar residues" evidence="14">
    <location>
        <begin position="17"/>
        <end position="27"/>
    </location>
</feature>
<feature type="domain" description="Fucosyltransferase C-terminal" evidence="15">
    <location>
        <begin position="242"/>
        <end position="379"/>
    </location>
</feature>
<evidence type="ECO:0000256" key="3">
    <source>
        <dbReference type="ARBA" id="ARBA00008919"/>
    </source>
</evidence>
<sequence length="505" mass="57302">MGTTNQRQNPRPEASFSDPQFPSTSSFSPNKKCTLVVLGEIAFLCRLDMAKNVHLVNTWADSFYQFTRSTTSSWSTVSLADEAWYGLGGGGLNDPGFGLEDRCEALLEEEDSVPYSRDFKKELIFVNGIDELCIYKYFKEWKTCAVGCKFGFDTGKKPDAAFGLPQQPGAASVIRSMESAKYYAENSIDMARRRRYDVVMTTSLSSDVPVGYFSWAEYDLMAPVQPKTESALAAPFISNCANVEIDSYGGCHRNRDGRVAKVQTLKHYKFSLAFENSNEEDYVTEIFFQHLVAGSIPVVIGAPNIQDSAPSLGSLLHVRELKDVDSVAKTMKYLAENPSAYESLRWKFEGPSDSFKALVDMAAVHSSCRLCIYLTTKIQEKDEESPEFRKRPCKCTSGSRTTYHIYARTRRRFEMESIFLRSDNLTLEALNSAVLLKFKSMKHMPIWKSERPKGIWGGDELRIYRIYPVGMKQRQALYTFKFEGDSDFRNYIESNQCARFEIIFI</sequence>
<keyword evidence="7" id="KW-0735">Signal-anchor</keyword>
<evidence type="ECO:0000256" key="13">
    <source>
        <dbReference type="RuleBase" id="RU003832"/>
    </source>
</evidence>
<dbReference type="Pfam" id="PF00852">
    <property type="entry name" value="Glyco_transf_10"/>
    <property type="match status" value="1"/>
</dbReference>
<dbReference type="EC" id="2.4.1.-" evidence="13"/>
<gene>
    <name evidence="16" type="ORF">OLEA9_A035902</name>
</gene>
<evidence type="ECO:0000256" key="5">
    <source>
        <dbReference type="ARBA" id="ARBA00022679"/>
    </source>
</evidence>
<dbReference type="InterPro" id="IPR038577">
    <property type="entry name" value="GT10-like_C_sf"/>
</dbReference>
<dbReference type="InterPro" id="IPR001503">
    <property type="entry name" value="Glyco_trans_10"/>
</dbReference>
<keyword evidence="9 13" id="KW-0333">Golgi apparatus</keyword>
<evidence type="ECO:0000256" key="6">
    <source>
        <dbReference type="ARBA" id="ARBA00022692"/>
    </source>
</evidence>
<dbReference type="Gene3D" id="3.40.50.11660">
    <property type="entry name" value="Glycosyl transferase family 10, C-terminal domain"/>
    <property type="match status" value="1"/>
</dbReference>
<name>A0A8S0SHW5_OLEEU</name>
<dbReference type="PANTHER" id="PTHR11929">
    <property type="entry name" value="ALPHA- 1,3 -FUCOSYLTRANSFERASE"/>
    <property type="match status" value="1"/>
</dbReference>
<reference evidence="16 17" key="1">
    <citation type="submission" date="2019-12" db="EMBL/GenBank/DDBJ databases">
        <authorList>
            <person name="Alioto T."/>
            <person name="Alioto T."/>
            <person name="Gomez Garrido J."/>
        </authorList>
    </citation>
    <scope>NUCLEOTIDE SEQUENCE [LARGE SCALE GENOMIC DNA]</scope>
</reference>
<comment type="pathway">
    <text evidence="2">Protein modification; protein glycosylation.</text>
</comment>
<evidence type="ECO:0000313" key="17">
    <source>
        <dbReference type="Proteomes" id="UP000594638"/>
    </source>
</evidence>
<evidence type="ECO:0000256" key="8">
    <source>
        <dbReference type="ARBA" id="ARBA00022989"/>
    </source>
</evidence>
<dbReference type="GO" id="GO:0071555">
    <property type="term" value="P:cell wall organization"/>
    <property type="evidence" value="ECO:0007669"/>
    <property type="project" value="UniProtKB-KW"/>
</dbReference>
<dbReference type="PANTHER" id="PTHR11929:SF220">
    <property type="entry name" value="FUCOSYLTRANSFERASE"/>
    <property type="match status" value="1"/>
</dbReference>
<dbReference type="FunFam" id="3.40.50.11660:FF:000005">
    <property type="entry name" value="Glycoprotein 3-alpha-L-fucosyltransferase A"/>
    <property type="match status" value="1"/>
</dbReference>
<evidence type="ECO:0000259" key="15">
    <source>
        <dbReference type="Pfam" id="PF00852"/>
    </source>
</evidence>
<dbReference type="OrthoDB" id="427096at2759"/>
<keyword evidence="10" id="KW-0472">Membrane</keyword>
<evidence type="ECO:0000256" key="2">
    <source>
        <dbReference type="ARBA" id="ARBA00004922"/>
    </source>
</evidence>
<proteinExistence type="inferred from homology"/>
<keyword evidence="4 13" id="KW-0328">Glycosyltransferase</keyword>
<organism evidence="16 17">
    <name type="scientific">Olea europaea subsp. europaea</name>
    <dbReference type="NCBI Taxonomy" id="158383"/>
    <lineage>
        <taxon>Eukaryota</taxon>
        <taxon>Viridiplantae</taxon>
        <taxon>Streptophyta</taxon>
        <taxon>Embryophyta</taxon>
        <taxon>Tracheophyta</taxon>
        <taxon>Spermatophyta</taxon>
        <taxon>Magnoliopsida</taxon>
        <taxon>eudicotyledons</taxon>
        <taxon>Gunneridae</taxon>
        <taxon>Pentapetalae</taxon>
        <taxon>asterids</taxon>
        <taxon>lamiids</taxon>
        <taxon>Lamiales</taxon>
        <taxon>Oleaceae</taxon>
        <taxon>Oleeae</taxon>
        <taxon>Olea</taxon>
    </lineage>
</organism>